<name>A0A4R6N6X7_9BURK</name>
<proteinExistence type="predicted"/>
<accession>A0A4R6N6X7</accession>
<dbReference type="EMBL" id="SNXE01000003">
    <property type="protein sequence ID" value="TDP11089.1"/>
    <property type="molecule type" value="Genomic_DNA"/>
</dbReference>
<feature type="compositionally biased region" description="Basic and acidic residues" evidence="1">
    <location>
        <begin position="1"/>
        <end position="10"/>
    </location>
</feature>
<comment type="caution">
    <text evidence="2">The sequence shown here is derived from an EMBL/GenBank/DDBJ whole genome shotgun (WGS) entry which is preliminary data.</text>
</comment>
<keyword evidence="3" id="KW-1185">Reference proteome</keyword>
<protein>
    <recommendedName>
        <fullName evidence="4">Peptide chain release factor 2</fullName>
    </recommendedName>
</protein>
<evidence type="ECO:0000256" key="1">
    <source>
        <dbReference type="SAM" id="MobiDB-lite"/>
    </source>
</evidence>
<gene>
    <name evidence="2" type="ORF">DFR39_10311</name>
</gene>
<feature type="compositionally biased region" description="Polar residues" evidence="1">
    <location>
        <begin position="12"/>
        <end position="21"/>
    </location>
</feature>
<dbReference type="AlphaFoldDB" id="A0A4R6N6X7"/>
<feature type="region of interest" description="Disordered" evidence="1">
    <location>
        <begin position="1"/>
        <end position="21"/>
    </location>
</feature>
<organism evidence="2 3">
    <name type="scientific">Roseateles asaccharophilus</name>
    <dbReference type="NCBI Taxonomy" id="582607"/>
    <lineage>
        <taxon>Bacteria</taxon>
        <taxon>Pseudomonadati</taxon>
        <taxon>Pseudomonadota</taxon>
        <taxon>Betaproteobacteria</taxon>
        <taxon>Burkholderiales</taxon>
        <taxon>Sphaerotilaceae</taxon>
        <taxon>Roseateles</taxon>
    </lineage>
</organism>
<reference evidence="2 3" key="1">
    <citation type="submission" date="2019-03" db="EMBL/GenBank/DDBJ databases">
        <title>Genomic Encyclopedia of Type Strains, Phase IV (KMG-IV): sequencing the most valuable type-strain genomes for metagenomic binning, comparative biology and taxonomic classification.</title>
        <authorList>
            <person name="Goeker M."/>
        </authorList>
    </citation>
    <scope>NUCLEOTIDE SEQUENCE [LARGE SCALE GENOMIC DNA]</scope>
    <source>
        <strain evidence="2 3">DSM 25082</strain>
    </source>
</reference>
<sequence length="49" mass="5313">MSKYAPHELGSRSGSAPPQQTHMDIERINAIGTTLADLTARTDALRGYL</sequence>
<evidence type="ECO:0008006" key="4">
    <source>
        <dbReference type="Google" id="ProtNLM"/>
    </source>
</evidence>
<evidence type="ECO:0000313" key="3">
    <source>
        <dbReference type="Proteomes" id="UP000295357"/>
    </source>
</evidence>
<dbReference type="Proteomes" id="UP000295357">
    <property type="component" value="Unassembled WGS sequence"/>
</dbReference>
<evidence type="ECO:0000313" key="2">
    <source>
        <dbReference type="EMBL" id="TDP11089.1"/>
    </source>
</evidence>